<gene>
    <name evidence="2" type="ORF">ODALV1_LOCUS72</name>
</gene>
<evidence type="ECO:0000256" key="1">
    <source>
        <dbReference type="SAM" id="Phobius"/>
    </source>
</evidence>
<keyword evidence="1" id="KW-0472">Membrane</keyword>
<dbReference type="EMBL" id="CAXLJM020000001">
    <property type="protein sequence ID" value="CAL8068022.1"/>
    <property type="molecule type" value="Genomic_DNA"/>
</dbReference>
<name>A0ABP1PND6_9HEXA</name>
<keyword evidence="3" id="KW-1185">Reference proteome</keyword>
<proteinExistence type="predicted"/>
<dbReference type="Proteomes" id="UP001642540">
    <property type="component" value="Unassembled WGS sequence"/>
</dbReference>
<feature type="transmembrane region" description="Helical" evidence="1">
    <location>
        <begin position="198"/>
        <end position="217"/>
    </location>
</feature>
<comment type="caution">
    <text evidence="2">The sequence shown here is derived from an EMBL/GenBank/DDBJ whole genome shotgun (WGS) entry which is preliminary data.</text>
</comment>
<keyword evidence="1" id="KW-1133">Transmembrane helix</keyword>
<sequence>MFQGTAETLVETLFGVILKKCSKQKCITVCWNAVEKNMTAVNKNELTKVQYKSYVYAISALAIMFQILFHEFVANQKIRDDNILTQVVTAYALALFFVSLAYLKVCVTRTSELISFANGLFSGPTENLSPPQKTAGNTNLLQKVNVLFAWNLFIIMEVYPAMMVFGFHLDNPCKSTLLGWWALAECSLNDRNQLNGSLIIRVLIGITKFGVLCINYMIYSHGLRCMCFGLNAINILAVFMLQKNLRRLASSSHQPQHMKDTSIVTTTFTSAVSATFLIQIELTSKNIIAVLFFLVNCMGSMQFLTICVGGVMVPINGISKEFLKNWKRQRCYDDNSRQSSEVGLTQRWLKRFFQSSLPLRIKLGESNFLENLTPLRCIDNVVQITINLLLLD</sequence>
<evidence type="ECO:0008006" key="4">
    <source>
        <dbReference type="Google" id="ProtNLM"/>
    </source>
</evidence>
<feature type="transmembrane region" description="Helical" evidence="1">
    <location>
        <begin position="83"/>
        <end position="103"/>
    </location>
</feature>
<protein>
    <recommendedName>
        <fullName evidence="4">Odorant receptor</fullName>
    </recommendedName>
</protein>
<organism evidence="2 3">
    <name type="scientific">Orchesella dallaii</name>
    <dbReference type="NCBI Taxonomy" id="48710"/>
    <lineage>
        <taxon>Eukaryota</taxon>
        <taxon>Metazoa</taxon>
        <taxon>Ecdysozoa</taxon>
        <taxon>Arthropoda</taxon>
        <taxon>Hexapoda</taxon>
        <taxon>Collembola</taxon>
        <taxon>Entomobryomorpha</taxon>
        <taxon>Entomobryoidea</taxon>
        <taxon>Orchesellidae</taxon>
        <taxon>Orchesellinae</taxon>
        <taxon>Orchesella</taxon>
    </lineage>
</organism>
<evidence type="ECO:0000313" key="2">
    <source>
        <dbReference type="EMBL" id="CAL8068022.1"/>
    </source>
</evidence>
<keyword evidence="1" id="KW-0812">Transmembrane</keyword>
<evidence type="ECO:0000313" key="3">
    <source>
        <dbReference type="Proteomes" id="UP001642540"/>
    </source>
</evidence>
<reference evidence="2 3" key="1">
    <citation type="submission" date="2024-08" db="EMBL/GenBank/DDBJ databases">
        <authorList>
            <person name="Cucini C."/>
            <person name="Frati F."/>
        </authorList>
    </citation>
    <scope>NUCLEOTIDE SEQUENCE [LARGE SCALE GENOMIC DNA]</scope>
</reference>
<feature type="transmembrane region" description="Helical" evidence="1">
    <location>
        <begin position="54"/>
        <end position="74"/>
    </location>
</feature>
<feature type="transmembrane region" description="Helical" evidence="1">
    <location>
        <begin position="147"/>
        <end position="167"/>
    </location>
</feature>
<feature type="transmembrane region" description="Helical" evidence="1">
    <location>
        <begin position="262"/>
        <end position="280"/>
    </location>
</feature>
<accession>A0ABP1PND6</accession>
<feature type="transmembrane region" description="Helical" evidence="1">
    <location>
        <begin position="223"/>
        <end position="241"/>
    </location>
</feature>
<feature type="transmembrane region" description="Helical" evidence="1">
    <location>
        <begin position="286"/>
        <end position="315"/>
    </location>
</feature>